<proteinExistence type="inferred from homology"/>
<evidence type="ECO:0000256" key="6">
    <source>
        <dbReference type="ARBA" id="ARBA00023136"/>
    </source>
</evidence>
<keyword evidence="6 7" id="KW-0472">Membrane</keyword>
<comment type="subcellular location">
    <subcellularLocation>
        <location evidence="1">Cell membrane</location>
        <topology evidence="1">Multi-pass membrane protein</topology>
    </subcellularLocation>
</comment>
<evidence type="ECO:0000313" key="9">
    <source>
        <dbReference type="Proteomes" id="UP000266552"/>
    </source>
</evidence>
<evidence type="ECO:0000313" key="8">
    <source>
        <dbReference type="EMBL" id="AYB46513.1"/>
    </source>
</evidence>
<dbReference type="PANTHER" id="PTHR43663">
    <property type="entry name" value="CHROMATE TRANSPORT PROTEIN-RELATED"/>
    <property type="match status" value="1"/>
</dbReference>
<evidence type="ECO:0000256" key="1">
    <source>
        <dbReference type="ARBA" id="ARBA00004651"/>
    </source>
</evidence>
<name>A0A385TSG6_PAELA</name>
<evidence type="ECO:0000256" key="4">
    <source>
        <dbReference type="ARBA" id="ARBA00022692"/>
    </source>
</evidence>
<keyword evidence="3" id="KW-1003">Cell membrane</keyword>
<dbReference type="GO" id="GO:0015109">
    <property type="term" value="F:chromate transmembrane transporter activity"/>
    <property type="evidence" value="ECO:0007669"/>
    <property type="project" value="InterPro"/>
</dbReference>
<evidence type="ECO:0000256" key="5">
    <source>
        <dbReference type="ARBA" id="ARBA00022989"/>
    </source>
</evidence>
<dbReference type="GO" id="GO:0005886">
    <property type="term" value="C:plasma membrane"/>
    <property type="evidence" value="ECO:0007669"/>
    <property type="project" value="UniProtKB-SubCell"/>
</dbReference>
<feature type="transmembrane region" description="Helical" evidence="7">
    <location>
        <begin position="122"/>
        <end position="142"/>
    </location>
</feature>
<dbReference type="AlphaFoldDB" id="A0A385TSG6"/>
<keyword evidence="9" id="KW-1185">Reference proteome</keyword>
<sequence length="215" mass="23061">MEKLNAYMSRAKERFMLLVRLFWTFFRIGPSTFGGGYAMLPMIEREVVSKKKWVNEEDIGELISLAGSAPGGVGVNAAAMIGHRQAGIAGAVSAVLGVTCPTFIIVLLISTAAVFFRDQPKVEAALKGMHGAIIALIAVAAYRMAKYAVFDATTTITALATVSVMLFTGVHPLYLIALSLLGGMAVIQIKIRLGLRADTEKKAAADSCPELEYYI</sequence>
<comment type="similarity">
    <text evidence="2">Belongs to the chromate ion transporter (CHR) (TC 2.A.51) family.</text>
</comment>
<keyword evidence="4 7" id="KW-0812">Transmembrane</keyword>
<dbReference type="RefSeq" id="WP_119850097.1">
    <property type="nucleotide sequence ID" value="NZ_CP032412.1"/>
</dbReference>
<dbReference type="Proteomes" id="UP000266552">
    <property type="component" value="Chromosome"/>
</dbReference>
<keyword evidence="5 7" id="KW-1133">Transmembrane helix</keyword>
<gene>
    <name evidence="8" type="ORF">D5F53_25825</name>
</gene>
<dbReference type="InterPro" id="IPR052518">
    <property type="entry name" value="CHR_Transporter"/>
</dbReference>
<organism evidence="8 9">
    <name type="scientific">Paenibacillus lautus</name>
    <name type="common">Bacillus lautus</name>
    <dbReference type="NCBI Taxonomy" id="1401"/>
    <lineage>
        <taxon>Bacteria</taxon>
        <taxon>Bacillati</taxon>
        <taxon>Bacillota</taxon>
        <taxon>Bacilli</taxon>
        <taxon>Bacillales</taxon>
        <taxon>Paenibacillaceae</taxon>
        <taxon>Paenibacillus</taxon>
    </lineage>
</organism>
<evidence type="ECO:0000256" key="7">
    <source>
        <dbReference type="SAM" id="Phobius"/>
    </source>
</evidence>
<accession>A0A385TSG6</accession>
<protein>
    <submittedName>
        <fullName evidence="8">Chromate transporter</fullName>
    </submittedName>
</protein>
<dbReference type="KEGG" id="plw:D5F53_25825"/>
<feature type="transmembrane region" description="Helical" evidence="7">
    <location>
        <begin position="21"/>
        <end position="43"/>
    </location>
</feature>
<dbReference type="EMBL" id="CP032412">
    <property type="protein sequence ID" value="AYB46513.1"/>
    <property type="molecule type" value="Genomic_DNA"/>
</dbReference>
<dbReference type="InterPro" id="IPR003370">
    <property type="entry name" value="Chromate_transpt"/>
</dbReference>
<dbReference type="PANTHER" id="PTHR43663:SF2">
    <property type="entry name" value="CHROMATE TRANSPORT PROTEIN-RELATED"/>
    <property type="match status" value="1"/>
</dbReference>
<dbReference type="Pfam" id="PF02417">
    <property type="entry name" value="Chromate_transp"/>
    <property type="match status" value="1"/>
</dbReference>
<evidence type="ECO:0000256" key="3">
    <source>
        <dbReference type="ARBA" id="ARBA00022475"/>
    </source>
</evidence>
<reference evidence="8 9" key="1">
    <citation type="submission" date="2018-09" db="EMBL/GenBank/DDBJ databases">
        <title>Genome Sequence of Paenibacillus lautus Strain E7593-69, Azo Dye-Degrading Bacteria, Isolated from Commercial Tattoo Inks.</title>
        <authorList>
            <person name="Nho S.W."/>
            <person name="Kim S.-J."/>
            <person name="Kweon O."/>
            <person name="Cerniglia C.E."/>
        </authorList>
    </citation>
    <scope>NUCLEOTIDE SEQUENCE [LARGE SCALE GENOMIC DNA]</scope>
    <source>
        <strain evidence="8 9">E7593-69</strain>
    </source>
</reference>
<evidence type="ECO:0000256" key="2">
    <source>
        <dbReference type="ARBA" id="ARBA00005262"/>
    </source>
</evidence>
<feature type="transmembrane region" description="Helical" evidence="7">
    <location>
        <begin position="94"/>
        <end position="116"/>
    </location>
</feature>